<evidence type="ECO:0000256" key="1">
    <source>
        <dbReference type="ARBA" id="ARBA00001968"/>
    </source>
</evidence>
<dbReference type="eggNOG" id="KOG4585">
    <property type="taxonomic scope" value="Eukaryota"/>
</dbReference>
<dbReference type="OrthoDB" id="1912480at2759"/>
<proteinExistence type="predicted"/>
<dbReference type="GO" id="GO:0046872">
    <property type="term" value="F:metal ion binding"/>
    <property type="evidence" value="ECO:0007669"/>
    <property type="project" value="UniProtKB-KW"/>
</dbReference>
<evidence type="ECO:0000313" key="5">
    <source>
        <dbReference type="Proteomes" id="UP000009183"/>
    </source>
</evidence>
<dbReference type="HOGENOM" id="CLU_103210_0_0_1"/>
<organism evidence="4 5">
    <name type="scientific">Vitis vinifera</name>
    <name type="common">Grape</name>
    <dbReference type="NCBI Taxonomy" id="29760"/>
    <lineage>
        <taxon>Eukaryota</taxon>
        <taxon>Viridiplantae</taxon>
        <taxon>Streptophyta</taxon>
        <taxon>Embryophyta</taxon>
        <taxon>Tracheophyta</taxon>
        <taxon>Spermatophyta</taxon>
        <taxon>Magnoliopsida</taxon>
        <taxon>eudicotyledons</taxon>
        <taxon>Gunneridae</taxon>
        <taxon>Pentapetalae</taxon>
        <taxon>rosids</taxon>
        <taxon>Vitales</taxon>
        <taxon>Vitaceae</taxon>
        <taxon>Viteae</taxon>
        <taxon>Vitis</taxon>
    </lineage>
</organism>
<name>F6HCH9_VITVI</name>
<keyword evidence="5" id="KW-1185">Reference proteome</keyword>
<gene>
    <name evidence="4" type="ordered locus">VIT_11s0118g00530</name>
</gene>
<accession>F6HCH9</accession>
<reference evidence="5" key="1">
    <citation type="journal article" date="2007" name="Nature">
        <title>The grapevine genome sequence suggests ancestral hexaploidization in major angiosperm phyla.</title>
        <authorList>
            <consortium name="The French-Italian Public Consortium for Grapevine Genome Characterization."/>
            <person name="Jaillon O."/>
            <person name="Aury J.-M."/>
            <person name="Noel B."/>
            <person name="Policriti A."/>
            <person name="Clepet C."/>
            <person name="Casagrande A."/>
            <person name="Choisne N."/>
            <person name="Aubourg S."/>
            <person name="Vitulo N."/>
            <person name="Jubin C."/>
            <person name="Vezzi A."/>
            <person name="Legeai F."/>
            <person name="Hugueney P."/>
            <person name="Dasilva C."/>
            <person name="Horner D."/>
            <person name="Mica E."/>
            <person name="Jublot D."/>
            <person name="Poulain J."/>
            <person name="Bruyere C."/>
            <person name="Billault A."/>
            <person name="Segurens B."/>
            <person name="Gouyvenoux M."/>
            <person name="Ugarte E."/>
            <person name="Cattonaro F."/>
            <person name="Anthouard V."/>
            <person name="Vico V."/>
            <person name="Del Fabbro C."/>
            <person name="Alaux M."/>
            <person name="Di Gaspero G."/>
            <person name="Dumas V."/>
            <person name="Felice N."/>
            <person name="Paillard S."/>
            <person name="Juman I."/>
            <person name="Moroldo M."/>
            <person name="Scalabrin S."/>
            <person name="Canaguier A."/>
            <person name="Le Clainche I."/>
            <person name="Malacrida G."/>
            <person name="Durand E."/>
            <person name="Pesole G."/>
            <person name="Laucou V."/>
            <person name="Chatelet P."/>
            <person name="Merdinoglu D."/>
            <person name="Delledonne M."/>
            <person name="Pezzotti M."/>
            <person name="Lecharny A."/>
            <person name="Scarpelli C."/>
            <person name="Artiguenave F."/>
            <person name="Pe M.E."/>
            <person name="Valle G."/>
            <person name="Morgante M."/>
            <person name="Caboche M."/>
            <person name="Adam-Blondon A.-F."/>
            <person name="Weissenbach J."/>
            <person name="Quetier F."/>
            <person name="Wincker P."/>
        </authorList>
    </citation>
    <scope>NUCLEOTIDE SEQUENCE [LARGE SCALE GENOMIC DNA]</scope>
    <source>
        <strain evidence="5">cv. Pinot noir / PN40024</strain>
    </source>
</reference>
<evidence type="ECO:0000259" key="3">
    <source>
        <dbReference type="Pfam" id="PF13359"/>
    </source>
</evidence>
<dbReference type="Proteomes" id="UP000009183">
    <property type="component" value="Chromosome 11"/>
</dbReference>
<feature type="domain" description="DDE Tnp4" evidence="3">
    <location>
        <begin position="2"/>
        <end position="143"/>
    </location>
</feature>
<keyword evidence="2" id="KW-0479">Metal-binding</keyword>
<dbReference type="PaxDb" id="29760-VIT_11s0118g00530.t01"/>
<evidence type="ECO:0000256" key="2">
    <source>
        <dbReference type="ARBA" id="ARBA00022723"/>
    </source>
</evidence>
<sequence length="193" mass="21614">MVQALVDSEGRFLDVSAGWSSKLKPDTILHQSALFSGVDESRELLNGPPFELTDGNLIPQYILGDSCLPLLPWLLTPYVRSSEEDSLSSSEQAFNFVHSRGMGLVSTAFCRVRARWQLLAKLWKEECIEFFPFVIVTGCLLHNFLIKCSEPLPDENAGRSKEGELPIYQGKMNESGQRIRDALASHLSRVSLR</sequence>
<dbReference type="InterPro" id="IPR027806">
    <property type="entry name" value="HARBI1_dom"/>
</dbReference>
<evidence type="ECO:0000313" key="4">
    <source>
        <dbReference type="EMBL" id="CCB49925.1"/>
    </source>
</evidence>
<protein>
    <recommendedName>
        <fullName evidence="3">DDE Tnp4 domain-containing protein</fullName>
    </recommendedName>
</protein>
<dbReference type="EMBL" id="FN595515">
    <property type="protein sequence ID" value="CCB49925.1"/>
    <property type="molecule type" value="Genomic_DNA"/>
</dbReference>
<dbReference type="AlphaFoldDB" id="F6HCH9"/>
<dbReference type="Pfam" id="PF13359">
    <property type="entry name" value="DDE_Tnp_4"/>
    <property type="match status" value="1"/>
</dbReference>
<dbReference type="InParanoid" id="F6HCH9"/>
<comment type="cofactor">
    <cofactor evidence="1">
        <name>a divalent metal cation</name>
        <dbReference type="ChEBI" id="CHEBI:60240"/>
    </cofactor>
</comment>